<dbReference type="Proteomes" id="UP001320420">
    <property type="component" value="Unassembled WGS sequence"/>
</dbReference>
<comment type="subcellular location">
    <subcellularLocation>
        <location evidence="1">Golgi apparatus</location>
    </subcellularLocation>
</comment>
<reference evidence="7 8" key="1">
    <citation type="submission" date="2024-02" db="EMBL/GenBank/DDBJ databases">
        <title>De novo assembly and annotation of 12 fungi associated with fruit tree decline syndrome in Ontario, Canada.</title>
        <authorList>
            <person name="Sulman M."/>
            <person name="Ellouze W."/>
            <person name="Ilyukhin E."/>
        </authorList>
    </citation>
    <scope>NUCLEOTIDE SEQUENCE [LARGE SCALE GENOMIC DNA]</scope>
    <source>
        <strain evidence="7 8">M11/M66-122</strain>
    </source>
</reference>
<feature type="region of interest" description="Disordered" evidence="5">
    <location>
        <begin position="28"/>
        <end position="179"/>
    </location>
</feature>
<feature type="compositionally biased region" description="Low complexity" evidence="5">
    <location>
        <begin position="680"/>
        <end position="694"/>
    </location>
</feature>
<evidence type="ECO:0000313" key="7">
    <source>
        <dbReference type="EMBL" id="KAK7757865.1"/>
    </source>
</evidence>
<evidence type="ECO:0000256" key="5">
    <source>
        <dbReference type="SAM" id="MobiDB-lite"/>
    </source>
</evidence>
<feature type="region of interest" description="Disordered" evidence="5">
    <location>
        <begin position="512"/>
        <end position="553"/>
    </location>
</feature>
<feature type="compositionally biased region" description="Low complexity" evidence="5">
    <location>
        <begin position="41"/>
        <end position="52"/>
    </location>
</feature>
<feature type="domain" description="TATA element modulatory factor 1 TATA binding" evidence="6">
    <location>
        <begin position="736"/>
        <end position="850"/>
    </location>
</feature>
<feature type="compositionally biased region" description="Polar residues" evidence="5">
    <location>
        <begin position="607"/>
        <end position="616"/>
    </location>
</feature>
<dbReference type="PANTHER" id="PTHR46515">
    <property type="entry name" value="TATA ELEMENT MODULATORY FACTOR TMF1"/>
    <property type="match status" value="1"/>
</dbReference>
<dbReference type="GO" id="GO:0005783">
    <property type="term" value="C:endoplasmic reticulum"/>
    <property type="evidence" value="ECO:0007669"/>
    <property type="project" value="TreeGrafter"/>
</dbReference>
<feature type="coiled-coil region" evidence="4">
    <location>
        <begin position="255"/>
        <end position="282"/>
    </location>
</feature>
<evidence type="ECO:0000259" key="6">
    <source>
        <dbReference type="Pfam" id="PF12325"/>
    </source>
</evidence>
<feature type="compositionally biased region" description="Polar residues" evidence="5">
    <location>
        <begin position="542"/>
        <end position="553"/>
    </location>
</feature>
<accession>A0AAN9YXX3</accession>
<gene>
    <name evidence="7" type="ORF">SLS62_000243</name>
</gene>
<feature type="compositionally biased region" description="Polar residues" evidence="5">
    <location>
        <begin position="625"/>
        <end position="640"/>
    </location>
</feature>
<evidence type="ECO:0000256" key="3">
    <source>
        <dbReference type="ARBA" id="ARBA00023054"/>
    </source>
</evidence>
<feature type="coiled-coil region" evidence="4">
    <location>
        <begin position="331"/>
        <end position="441"/>
    </location>
</feature>
<organism evidence="7 8">
    <name type="scientific">Diatrype stigma</name>
    <dbReference type="NCBI Taxonomy" id="117547"/>
    <lineage>
        <taxon>Eukaryota</taxon>
        <taxon>Fungi</taxon>
        <taxon>Dikarya</taxon>
        <taxon>Ascomycota</taxon>
        <taxon>Pezizomycotina</taxon>
        <taxon>Sordariomycetes</taxon>
        <taxon>Xylariomycetidae</taxon>
        <taxon>Xylariales</taxon>
        <taxon>Diatrypaceae</taxon>
        <taxon>Diatrype</taxon>
    </lineage>
</organism>
<evidence type="ECO:0000256" key="2">
    <source>
        <dbReference type="ARBA" id="ARBA00023034"/>
    </source>
</evidence>
<dbReference type="Pfam" id="PF12329">
    <property type="entry name" value="TMF_DNA_bd"/>
    <property type="match status" value="1"/>
</dbReference>
<dbReference type="PANTHER" id="PTHR46515:SF1">
    <property type="entry name" value="TATA ELEMENT MODULATORY FACTOR"/>
    <property type="match status" value="1"/>
</dbReference>
<evidence type="ECO:0000256" key="1">
    <source>
        <dbReference type="ARBA" id="ARBA00004555"/>
    </source>
</evidence>
<dbReference type="InterPro" id="IPR022091">
    <property type="entry name" value="TMF_TATA-bd"/>
</dbReference>
<feature type="compositionally biased region" description="Basic and acidic residues" evidence="5">
    <location>
        <begin position="512"/>
        <end position="536"/>
    </location>
</feature>
<proteinExistence type="predicted"/>
<dbReference type="AlphaFoldDB" id="A0AAN9YXX3"/>
<dbReference type="InterPro" id="IPR022092">
    <property type="entry name" value="TMF_DNA-bd"/>
</dbReference>
<dbReference type="Gene3D" id="1.20.5.340">
    <property type="match status" value="1"/>
</dbReference>
<dbReference type="EMBL" id="JAKJXP020000001">
    <property type="protein sequence ID" value="KAK7757865.1"/>
    <property type="molecule type" value="Genomic_DNA"/>
</dbReference>
<feature type="coiled-coil region" evidence="4">
    <location>
        <begin position="189"/>
        <end position="223"/>
    </location>
</feature>
<feature type="compositionally biased region" description="Low complexity" evidence="5">
    <location>
        <begin position="97"/>
        <end position="112"/>
    </location>
</feature>
<evidence type="ECO:0000313" key="8">
    <source>
        <dbReference type="Proteomes" id="UP001320420"/>
    </source>
</evidence>
<feature type="coiled-coil region" evidence="4">
    <location>
        <begin position="822"/>
        <end position="849"/>
    </location>
</feature>
<name>A0AAN9YXX3_9PEZI</name>
<feature type="compositionally biased region" description="Polar residues" evidence="5">
    <location>
        <begin position="155"/>
        <end position="168"/>
    </location>
</feature>
<feature type="region of interest" description="Disordered" evidence="5">
    <location>
        <begin position="605"/>
        <end position="694"/>
    </location>
</feature>
<comment type="caution">
    <text evidence="7">The sequence shown here is derived from an EMBL/GenBank/DDBJ whole genome shotgun (WGS) entry which is preliminary data.</text>
</comment>
<feature type="coiled-coil region" evidence="4">
    <location>
        <begin position="749"/>
        <end position="783"/>
    </location>
</feature>
<feature type="compositionally biased region" description="Polar residues" evidence="5">
    <location>
        <begin position="77"/>
        <end position="86"/>
    </location>
</feature>
<keyword evidence="3 4" id="KW-0175">Coiled coil</keyword>
<protein>
    <recommendedName>
        <fullName evidence="6">TATA element modulatory factor 1 TATA binding domain-containing protein</fullName>
    </recommendedName>
</protein>
<keyword evidence="8" id="KW-1185">Reference proteome</keyword>
<sequence>MSAPQKSRWGTFLSSAVAGVEARLDNILAEDDPNNTSRSLPATTNTAAVASTPTPPPRSATPSRLQERLAKAVAAKNASQRSSFSATEPRVSADYGSASPSHSSRPSLDASAINSPEQPPAATPKISISADEPSVESVPTSERNEQIPTIPAESKTITDTPRSSLQSDRPTRVEDPAVDSLVRDTAVSAEGALSTLDLYEKRVQDLEKTLQETQAQHQDELHSHVERADALQAKLQYFAREAEENARSAAAAAAAGSLEKKLAEKDQQIAQLMEEGQKLSSNEQKHRTIIKKIRAQLAANEKELNEQKIWRQKAEVELNHLRTRSREMVDLERANQDSHRLTGKLEKALDKLRADLAARDGTISSLKRELQAESNRANSTAAKANDQLVEASQKRVKELEDTVAALKVEKDLATDRAKAQAAELREKADKAAERSRAVELDLKGEIQALETKLEVFRVRAEETSSGAIGDAQAKLLRQIETLQTQYAVASENWQGIEASLVARASNLERERDEALRRESEMRKKARETASRAKRQEEELEATRSQLPSVQKDLSSYQTQLESFRKRAKEAETALAEARSEMDKQRVAYKEKAEKMELERRPWLEDVTSMSNRTGSRPESPLMSPPQRTFSSDFLSLQSFPSKFRKPSAPSSNGEPSPGERPSSLRRPSAQPLNRLPAIPSSSGQSGGASASASQLSGLGLDILASPPSHPVDRFDMFDNNVERPASPQNVLQDMVSVSTVGAGPSVQLVERMSAAIRRLESEKVAAKEELARISSQRDEARAEIVTMMGEIETTKAAASKVASLEKEVLEINERYQTTLEMLGEKSEEVDELRADIADVKAMYRDLVEQTIQ</sequence>
<dbReference type="Pfam" id="PF12325">
    <property type="entry name" value="TMF_TATA_bd"/>
    <property type="match status" value="1"/>
</dbReference>
<dbReference type="InterPro" id="IPR052602">
    <property type="entry name" value="Growth_transcription_reg"/>
</dbReference>
<dbReference type="GO" id="GO:0005794">
    <property type="term" value="C:Golgi apparatus"/>
    <property type="evidence" value="ECO:0007669"/>
    <property type="project" value="UniProtKB-SubCell"/>
</dbReference>
<evidence type="ECO:0000256" key="4">
    <source>
        <dbReference type="SAM" id="Coils"/>
    </source>
</evidence>
<keyword evidence="2" id="KW-0333">Golgi apparatus</keyword>